<proteinExistence type="predicted"/>
<reference evidence="1" key="1">
    <citation type="submission" date="2018-06" db="EMBL/GenBank/DDBJ databases">
        <authorList>
            <person name="Zhirakovskaya E."/>
        </authorList>
    </citation>
    <scope>NUCLEOTIDE SEQUENCE</scope>
</reference>
<accession>A0A3B0STK8</accession>
<organism evidence="1">
    <name type="scientific">hydrothermal vent metagenome</name>
    <dbReference type="NCBI Taxonomy" id="652676"/>
    <lineage>
        <taxon>unclassified sequences</taxon>
        <taxon>metagenomes</taxon>
        <taxon>ecological metagenomes</taxon>
    </lineage>
</organism>
<name>A0A3B0STK8_9ZZZZ</name>
<evidence type="ECO:0000313" key="1">
    <source>
        <dbReference type="EMBL" id="VAW09235.1"/>
    </source>
</evidence>
<dbReference type="EMBL" id="UOEK01000537">
    <property type="protein sequence ID" value="VAW09235.1"/>
    <property type="molecule type" value="Genomic_DNA"/>
</dbReference>
<dbReference type="AlphaFoldDB" id="A0A3B0STK8"/>
<gene>
    <name evidence="1" type="ORF">MNBD_ACTINO02-1618</name>
</gene>
<sequence length="146" mass="16640">MIDIDRLLDRIDELYGAVVMDPTSWSDSTIHDWAGELFDAEKPDKETARGVRRCVRAAIKLQLFWIDSSNSRVDDAEDWRTRVDIALGGPAWRPTLELAQHGLRSGPTPELFAQVQHRFRLVYNQPWLEGVTYTEWKTAASPEAGT</sequence>
<protein>
    <submittedName>
        <fullName evidence="1">Uncharacterized protein</fullName>
    </submittedName>
</protein>